<dbReference type="InterPro" id="IPR052596">
    <property type="entry name" value="AMBRA1_autophagy"/>
</dbReference>
<dbReference type="OrthoDB" id="6363363at2759"/>
<feature type="region of interest" description="Disordered" evidence="1">
    <location>
        <begin position="81"/>
        <end position="104"/>
    </location>
</feature>
<dbReference type="GO" id="GO:1990756">
    <property type="term" value="F:ubiquitin-like ligase-substrate adaptor activity"/>
    <property type="evidence" value="ECO:0007669"/>
    <property type="project" value="TreeGrafter"/>
</dbReference>
<dbReference type="GO" id="GO:0000045">
    <property type="term" value="P:autophagosome assembly"/>
    <property type="evidence" value="ECO:0007669"/>
    <property type="project" value="TreeGrafter"/>
</dbReference>
<evidence type="ECO:0000256" key="1">
    <source>
        <dbReference type="SAM" id="MobiDB-lite"/>
    </source>
</evidence>
<dbReference type="PANTHER" id="PTHR22874">
    <property type="entry name" value="ACTIVATING MOLECULE IN BECN1-REGULATED AUTOPHAGY PROTEIN 1"/>
    <property type="match status" value="1"/>
</dbReference>
<evidence type="ECO:0000313" key="2">
    <source>
        <dbReference type="EMBL" id="CAD7223961.1"/>
    </source>
</evidence>
<gene>
    <name evidence="2" type="ORF">CTOB1V02_LOCUS1933</name>
</gene>
<sequence length="579" mass="65560">MHIRRMVTPPGSVPEVARYMYAFCQNEYFSSTAEAPLAGDVPNALLTVSTLLFSIDAFLERLITSVASAFPISSPWINTSSPFPMPQPARETSSNPTTDDVEEPRRRLSQWTGFLWDIHCRLLSGSGDHSWRTRDPMELLRCHTFCFHPDYVFPMPQEIPQEFRNEIRLLRLRDILLLSRRLIHTFRIAFDGYPIVSMYPASLENCMNALRDSVRALIHTSCFLSTLSRVRRDATDNERYMNQICSLLERLEPHLYRTLPVLPISRIPQVVGSHRPETLAVSSESDDVVFNNPQAGIQGRRVGDRVVFEAVPVPLSSYVSTTVYSRPTRTSTSNFNSDRTMRQSGVRQPALRQVRVILDRMMFDDMPLFTNRAFEVQCLNYRVQKWDLIHHDFFLGFREPSMRVVCSGVKLHNDNSVSISQDETKLAAITRTENRNLYELSVFSLSERSLGHKLHSLPVFSSAVSVAFSPSGNYIAVGLATARLVYVGGMPSMAQAMADVYKLGTPLKRNHCNKVDTEHDYDGPSSFKKSSSLLWVRELTRPQSPGSARNLSLNAIQWLPTAGHGFVYGTNRGEVIMLS</sequence>
<dbReference type="GO" id="GO:0000423">
    <property type="term" value="P:mitophagy"/>
    <property type="evidence" value="ECO:0007669"/>
    <property type="project" value="TreeGrafter"/>
</dbReference>
<organism evidence="2">
    <name type="scientific">Cyprideis torosa</name>
    <dbReference type="NCBI Taxonomy" id="163714"/>
    <lineage>
        <taxon>Eukaryota</taxon>
        <taxon>Metazoa</taxon>
        <taxon>Ecdysozoa</taxon>
        <taxon>Arthropoda</taxon>
        <taxon>Crustacea</taxon>
        <taxon>Oligostraca</taxon>
        <taxon>Ostracoda</taxon>
        <taxon>Podocopa</taxon>
        <taxon>Podocopida</taxon>
        <taxon>Cytherocopina</taxon>
        <taxon>Cytheroidea</taxon>
        <taxon>Cytherideidae</taxon>
        <taxon>Cyprideis</taxon>
    </lineage>
</organism>
<dbReference type="AlphaFoldDB" id="A0A7R8ZH20"/>
<protein>
    <submittedName>
        <fullName evidence="2">Uncharacterized protein</fullName>
    </submittedName>
</protein>
<dbReference type="GO" id="GO:0080008">
    <property type="term" value="C:Cul4-RING E3 ubiquitin ligase complex"/>
    <property type="evidence" value="ECO:0007669"/>
    <property type="project" value="TreeGrafter"/>
</dbReference>
<dbReference type="InterPro" id="IPR036322">
    <property type="entry name" value="WD40_repeat_dom_sf"/>
</dbReference>
<dbReference type="SUPFAM" id="SSF50978">
    <property type="entry name" value="WD40 repeat-like"/>
    <property type="match status" value="1"/>
</dbReference>
<accession>A0A7R8ZH20</accession>
<dbReference type="EMBL" id="OB660280">
    <property type="protein sequence ID" value="CAD7223961.1"/>
    <property type="molecule type" value="Genomic_DNA"/>
</dbReference>
<dbReference type="PANTHER" id="PTHR22874:SF1">
    <property type="entry name" value="ACTIVATING MOLECULE IN BECN1-REGULATED AUTOPHAGY PROTEIN 1"/>
    <property type="match status" value="1"/>
</dbReference>
<name>A0A7R8ZH20_9CRUS</name>
<reference evidence="2" key="1">
    <citation type="submission" date="2020-11" db="EMBL/GenBank/DDBJ databases">
        <authorList>
            <person name="Tran Van P."/>
        </authorList>
    </citation>
    <scope>NUCLEOTIDE SEQUENCE</scope>
</reference>
<proteinExistence type="predicted"/>